<evidence type="ECO:0000256" key="6">
    <source>
        <dbReference type="ARBA" id="ARBA00022989"/>
    </source>
</evidence>
<reference evidence="9" key="2">
    <citation type="submission" date="2014-09" db="EMBL/GenBank/DDBJ databases">
        <title>Criblamydia sequanensis harbors a mega-plasmid encoding arsenite resistance.</title>
        <authorList>
            <person name="Bertelli C."/>
            <person name="Goesmann A."/>
            <person name="Greub G."/>
        </authorList>
    </citation>
    <scope>NUCLEOTIDE SEQUENCE [LARGE SCALE GENOMIC DNA]</scope>
    <source>
        <strain evidence="9">CRIB-18</strain>
    </source>
</reference>
<evidence type="ECO:0000256" key="8">
    <source>
        <dbReference type="SAM" id="Phobius"/>
    </source>
</evidence>
<evidence type="ECO:0000256" key="5">
    <source>
        <dbReference type="ARBA" id="ARBA00022692"/>
    </source>
</evidence>
<comment type="similarity">
    <text evidence="2">Belongs to the CPA3 antiporters (TC 2.A.63) subunit F family.</text>
</comment>
<proteinExistence type="inferred from homology"/>
<feature type="transmembrane region" description="Helical" evidence="8">
    <location>
        <begin position="59"/>
        <end position="79"/>
    </location>
</feature>
<dbReference type="AlphaFoldDB" id="A0A090CZ51"/>
<protein>
    <submittedName>
        <fullName evidence="9">Na(+)/H(+) antiporter subunit F</fullName>
    </submittedName>
</protein>
<evidence type="ECO:0000256" key="2">
    <source>
        <dbReference type="ARBA" id="ARBA00009212"/>
    </source>
</evidence>
<dbReference type="RefSeq" id="WP_079977993.1">
    <property type="nucleotide sequence ID" value="NZ_CCEJ010000004.1"/>
</dbReference>
<keyword evidence="6 8" id="KW-1133">Transmembrane helix</keyword>
<dbReference type="STRING" id="1437425.CSEC_1188"/>
<dbReference type="GO" id="GO:0005886">
    <property type="term" value="C:plasma membrane"/>
    <property type="evidence" value="ECO:0007669"/>
    <property type="project" value="UniProtKB-SubCell"/>
</dbReference>
<comment type="subcellular location">
    <subcellularLocation>
        <location evidence="1">Cell membrane</location>
        <topology evidence="1">Multi-pass membrane protein</topology>
    </subcellularLocation>
</comment>
<dbReference type="Pfam" id="PF04066">
    <property type="entry name" value="MrpF_PhaF"/>
    <property type="match status" value="1"/>
</dbReference>
<dbReference type="PANTHER" id="PTHR34702">
    <property type="entry name" value="NA(+)/H(+) ANTIPORTER SUBUNIT F1"/>
    <property type="match status" value="1"/>
</dbReference>
<evidence type="ECO:0000256" key="3">
    <source>
        <dbReference type="ARBA" id="ARBA00022448"/>
    </source>
</evidence>
<reference evidence="9" key="1">
    <citation type="submission" date="2013-12" db="EMBL/GenBank/DDBJ databases">
        <authorList>
            <person name="Linke B."/>
        </authorList>
    </citation>
    <scope>NUCLEOTIDE SEQUENCE [LARGE SCALE GENOMIC DNA]</scope>
    <source>
        <strain evidence="9">CRIB-18</strain>
    </source>
</reference>
<evidence type="ECO:0000256" key="4">
    <source>
        <dbReference type="ARBA" id="ARBA00022475"/>
    </source>
</evidence>
<organism evidence="9 10">
    <name type="scientific">Candidatus Criblamydia sequanensis CRIB-18</name>
    <dbReference type="NCBI Taxonomy" id="1437425"/>
    <lineage>
        <taxon>Bacteria</taxon>
        <taxon>Pseudomonadati</taxon>
        <taxon>Chlamydiota</taxon>
        <taxon>Chlamydiia</taxon>
        <taxon>Parachlamydiales</taxon>
        <taxon>Candidatus Criblamydiaceae</taxon>
        <taxon>Candidatus Criblamydia</taxon>
    </lineage>
</organism>
<evidence type="ECO:0000256" key="7">
    <source>
        <dbReference type="ARBA" id="ARBA00023136"/>
    </source>
</evidence>
<sequence>MMSNVIMVCYLALFLSAILTIIRLILGPSTLDRVLAFDAIALCAAGMTILFSLETYSIYFLEVLLIFSLLGFTSVLGYLDYLGSLDKRKEPEQKDTYDLE</sequence>
<dbReference type="GO" id="GO:0015385">
    <property type="term" value="F:sodium:proton antiporter activity"/>
    <property type="evidence" value="ECO:0007669"/>
    <property type="project" value="TreeGrafter"/>
</dbReference>
<dbReference type="PANTHER" id="PTHR34702:SF1">
    <property type="entry name" value="NA(+)_H(+) ANTIPORTER SUBUNIT F"/>
    <property type="match status" value="1"/>
</dbReference>
<keyword evidence="10" id="KW-1185">Reference proteome</keyword>
<evidence type="ECO:0000313" key="9">
    <source>
        <dbReference type="EMBL" id="CDR34011.1"/>
    </source>
</evidence>
<gene>
    <name evidence="9" type="primary">mrpF</name>
    <name evidence="9" type="ORF">CSEC_1188</name>
</gene>
<evidence type="ECO:0000256" key="1">
    <source>
        <dbReference type="ARBA" id="ARBA00004651"/>
    </source>
</evidence>
<name>A0A090CZ51_9BACT</name>
<feature type="transmembrane region" description="Helical" evidence="8">
    <location>
        <begin position="33"/>
        <end position="53"/>
    </location>
</feature>
<dbReference type="OrthoDB" id="9799958at2"/>
<evidence type="ECO:0000313" key="10">
    <source>
        <dbReference type="Proteomes" id="UP000031552"/>
    </source>
</evidence>
<dbReference type="InterPro" id="IPR007208">
    <property type="entry name" value="MrpF/PhaF-like"/>
</dbReference>
<feature type="transmembrane region" description="Helical" evidence="8">
    <location>
        <begin position="6"/>
        <end position="26"/>
    </location>
</feature>
<dbReference type="EMBL" id="CCEJ010000004">
    <property type="protein sequence ID" value="CDR34011.1"/>
    <property type="molecule type" value="Genomic_DNA"/>
</dbReference>
<keyword evidence="3" id="KW-0813">Transport</keyword>
<keyword evidence="4" id="KW-1003">Cell membrane</keyword>
<keyword evidence="7 8" id="KW-0472">Membrane</keyword>
<comment type="caution">
    <text evidence="9">The sequence shown here is derived from an EMBL/GenBank/DDBJ whole genome shotgun (WGS) entry which is preliminary data.</text>
</comment>
<dbReference type="Proteomes" id="UP000031552">
    <property type="component" value="Unassembled WGS sequence"/>
</dbReference>
<accession>A0A090CZ51</accession>
<keyword evidence="5 8" id="KW-0812">Transmembrane</keyword>